<name>A0A6G1BXA3_9ORYZ</name>
<reference evidence="2 3" key="1">
    <citation type="submission" date="2019-11" db="EMBL/GenBank/DDBJ databases">
        <title>Whole genome sequence of Oryza granulata.</title>
        <authorList>
            <person name="Li W."/>
        </authorList>
    </citation>
    <scope>NUCLEOTIDE SEQUENCE [LARGE SCALE GENOMIC DNA]</scope>
    <source>
        <strain evidence="3">cv. Menghai</strain>
        <tissue evidence="2">Leaf</tissue>
    </source>
</reference>
<dbReference type="AlphaFoldDB" id="A0A6G1BXA3"/>
<sequence length="155" mass="16247">MAPTPMTAAAAGRCRLSRGRRPKGHAVGSSVQPLAQHTQIADRRCMFRRATLASSAVILSKLGAWMSSPGPPAPVPRRRSRDSSVAARQIGAPPAAAELAGLDHRPPLPSSPPCKTSSVQSDVGTVHAVPWQGPTRRAELSAVTGSWEPSCLMIC</sequence>
<gene>
    <name evidence="2" type="ORF">E2562_017619</name>
</gene>
<dbReference type="Proteomes" id="UP000479710">
    <property type="component" value="Unassembled WGS sequence"/>
</dbReference>
<comment type="caution">
    <text evidence="2">The sequence shown here is derived from an EMBL/GenBank/DDBJ whole genome shotgun (WGS) entry which is preliminary data.</text>
</comment>
<proteinExistence type="predicted"/>
<keyword evidence="3" id="KW-1185">Reference proteome</keyword>
<accession>A0A6G1BXA3</accession>
<dbReference type="EMBL" id="SPHZ02000011">
    <property type="protein sequence ID" value="KAF0892639.1"/>
    <property type="molecule type" value="Genomic_DNA"/>
</dbReference>
<protein>
    <submittedName>
        <fullName evidence="2">Uncharacterized protein</fullName>
    </submittedName>
</protein>
<evidence type="ECO:0000256" key="1">
    <source>
        <dbReference type="SAM" id="MobiDB-lite"/>
    </source>
</evidence>
<organism evidence="2 3">
    <name type="scientific">Oryza meyeriana var. granulata</name>
    <dbReference type="NCBI Taxonomy" id="110450"/>
    <lineage>
        <taxon>Eukaryota</taxon>
        <taxon>Viridiplantae</taxon>
        <taxon>Streptophyta</taxon>
        <taxon>Embryophyta</taxon>
        <taxon>Tracheophyta</taxon>
        <taxon>Spermatophyta</taxon>
        <taxon>Magnoliopsida</taxon>
        <taxon>Liliopsida</taxon>
        <taxon>Poales</taxon>
        <taxon>Poaceae</taxon>
        <taxon>BOP clade</taxon>
        <taxon>Oryzoideae</taxon>
        <taxon>Oryzeae</taxon>
        <taxon>Oryzinae</taxon>
        <taxon>Oryza</taxon>
        <taxon>Oryza meyeriana</taxon>
    </lineage>
</organism>
<feature type="compositionally biased region" description="Low complexity" evidence="1">
    <location>
        <begin position="83"/>
        <end position="100"/>
    </location>
</feature>
<feature type="region of interest" description="Disordered" evidence="1">
    <location>
        <begin position="66"/>
        <end position="120"/>
    </location>
</feature>
<evidence type="ECO:0000313" key="2">
    <source>
        <dbReference type="EMBL" id="KAF0892639.1"/>
    </source>
</evidence>
<evidence type="ECO:0000313" key="3">
    <source>
        <dbReference type="Proteomes" id="UP000479710"/>
    </source>
</evidence>